<keyword evidence="4" id="KW-1185">Reference proteome</keyword>
<gene>
    <name evidence="3" type="ORF">HLB44_27275</name>
</gene>
<comment type="caution">
    <text evidence="3">The sequence shown here is derived from an EMBL/GenBank/DDBJ whole genome shotgun (WGS) entry which is preliminary data.</text>
</comment>
<dbReference type="NCBIfam" id="TIGR02595">
    <property type="entry name" value="PEP_CTERM"/>
    <property type="match status" value="1"/>
</dbReference>
<dbReference type="RefSeq" id="WP_173130382.1">
    <property type="nucleotide sequence ID" value="NZ_JABRWJ010000009.1"/>
</dbReference>
<sequence length="337" mass="33415">MKPLKNSACRALAGAGLLLTCGMLGQGILPDERAASSDLLPFDPGAFMTAVADPGDGSVTIAGVLLPAPAGSTVEWLAALGLDFGVATVADPDAPRSGDFATPTNGDSRAIAAVAGLLAGAPVSGGGIALPSLPSLPGVAGGHDPRDRDGVQPIIAALIEPNGRMEPSSVGEPPGSNTPDILAAIPGVLPADAFDPAPSDLRRVAAIKPSDSFGPRKRENLGALPAGRPVAAANRPSGSPFGPGGPWGPGGHGPDDPFERLFEGPGRIADPIGDGGQPPSEWGNPVAPIGGPDGTGPNDVVAAVVPEPASLLLLALALLGLGGVTRRRAEQAPPRRR</sequence>
<protein>
    <submittedName>
        <fullName evidence="3">PEP-CTERM sorting domain-containing protein</fullName>
    </submittedName>
</protein>
<evidence type="ECO:0000256" key="1">
    <source>
        <dbReference type="SAM" id="MobiDB-lite"/>
    </source>
</evidence>
<dbReference type="InterPro" id="IPR013424">
    <property type="entry name" value="Ice-binding_C"/>
</dbReference>
<reference evidence="3 4" key="1">
    <citation type="submission" date="2020-05" db="EMBL/GenBank/DDBJ databases">
        <title>Aquincola sp. isolate from soil.</title>
        <authorList>
            <person name="Han J."/>
            <person name="Kim D.-U."/>
        </authorList>
    </citation>
    <scope>NUCLEOTIDE SEQUENCE [LARGE SCALE GENOMIC DNA]</scope>
    <source>
        <strain evidence="3 4">S2</strain>
    </source>
</reference>
<proteinExistence type="predicted"/>
<accession>A0ABX2EQ14</accession>
<feature type="compositionally biased region" description="Basic and acidic residues" evidence="1">
    <location>
        <begin position="253"/>
        <end position="262"/>
    </location>
</feature>
<feature type="domain" description="Ice-binding protein C-terminal" evidence="2">
    <location>
        <begin position="305"/>
        <end position="327"/>
    </location>
</feature>
<feature type="region of interest" description="Disordered" evidence="1">
    <location>
        <begin position="235"/>
        <end position="299"/>
    </location>
</feature>
<dbReference type="Pfam" id="PF07589">
    <property type="entry name" value="PEP-CTERM"/>
    <property type="match status" value="1"/>
</dbReference>
<evidence type="ECO:0000313" key="4">
    <source>
        <dbReference type="Proteomes" id="UP000737171"/>
    </source>
</evidence>
<name>A0ABX2EQ14_9BURK</name>
<evidence type="ECO:0000259" key="2">
    <source>
        <dbReference type="Pfam" id="PF07589"/>
    </source>
</evidence>
<evidence type="ECO:0000313" key="3">
    <source>
        <dbReference type="EMBL" id="NRF70713.1"/>
    </source>
</evidence>
<organism evidence="3 4">
    <name type="scientific">Pseudaquabacterium terrae</name>
    <dbReference type="NCBI Taxonomy" id="2732868"/>
    <lineage>
        <taxon>Bacteria</taxon>
        <taxon>Pseudomonadati</taxon>
        <taxon>Pseudomonadota</taxon>
        <taxon>Betaproteobacteria</taxon>
        <taxon>Burkholderiales</taxon>
        <taxon>Sphaerotilaceae</taxon>
        <taxon>Pseudaquabacterium</taxon>
    </lineage>
</organism>
<dbReference type="Proteomes" id="UP000737171">
    <property type="component" value="Unassembled WGS sequence"/>
</dbReference>
<dbReference type="EMBL" id="JABRWJ010000009">
    <property type="protein sequence ID" value="NRF70713.1"/>
    <property type="molecule type" value="Genomic_DNA"/>
</dbReference>
<feature type="compositionally biased region" description="Gly residues" evidence="1">
    <location>
        <begin position="241"/>
        <end position="252"/>
    </location>
</feature>